<reference evidence="2 3" key="1">
    <citation type="submission" date="2020-04" db="EMBL/GenBank/DDBJ databases">
        <authorList>
            <person name="Mastropaolo M.D."/>
            <person name="Fallest-Strobl P."/>
            <person name="Kistler A.L."/>
            <person name="Garlena R.A."/>
            <person name="Russell D.A."/>
            <person name="Pope W.H."/>
            <person name="Jacobs-Sera D."/>
            <person name="Hatfull G.F."/>
        </authorList>
    </citation>
    <scope>NUCLEOTIDE SEQUENCE [LARGE SCALE GENOMIC DNA]</scope>
</reference>
<evidence type="ECO:0000313" key="2">
    <source>
        <dbReference type="EMBL" id="QJD53374.1"/>
    </source>
</evidence>
<evidence type="ECO:0000313" key="3">
    <source>
        <dbReference type="Proteomes" id="UP000502042"/>
    </source>
</evidence>
<dbReference type="Proteomes" id="UP000502042">
    <property type="component" value="Segment"/>
</dbReference>
<feature type="region of interest" description="Disordered" evidence="1">
    <location>
        <begin position="21"/>
        <end position="61"/>
    </location>
</feature>
<protein>
    <submittedName>
        <fullName evidence="2">Uncharacterized protein</fullName>
    </submittedName>
</protein>
<sequence length="61" mass="7125">MTATVREQYVAYCPDCNEGTLEVDEYGDDSQKWADEHNREYHESDAAEQEIADEMNRNSHK</sequence>
<gene>
    <name evidence="2" type="primary">44</name>
    <name evidence="2" type="ORF">SEA_STEVIEBAY_44</name>
</gene>
<feature type="compositionally biased region" description="Basic and acidic residues" evidence="1">
    <location>
        <begin position="29"/>
        <end position="45"/>
    </location>
</feature>
<proteinExistence type="predicted"/>
<dbReference type="EMBL" id="MT310895">
    <property type="protein sequence ID" value="QJD53374.1"/>
    <property type="molecule type" value="Genomic_DNA"/>
</dbReference>
<evidence type="ECO:0000256" key="1">
    <source>
        <dbReference type="SAM" id="MobiDB-lite"/>
    </source>
</evidence>
<organism evidence="2 3">
    <name type="scientific">Arthrobacter phage StevieBAY</name>
    <dbReference type="NCBI Taxonomy" id="2725609"/>
    <lineage>
        <taxon>Viruses</taxon>
        <taxon>Duplodnaviria</taxon>
        <taxon>Heunggongvirae</taxon>
        <taxon>Uroviricota</taxon>
        <taxon>Caudoviricetes</taxon>
        <taxon>Berryhillviridae</taxon>
        <taxon>Marthavirus</taxon>
        <taxon>Marthavirus barretlemon</taxon>
    </lineage>
</organism>
<accession>A0A6M3TC57</accession>
<name>A0A6M3TC57_9CAUD</name>